<sequence>MKDLLQYVIERLKKVETSMAIKSVLKVFTVKIYKFSVSENIGAFSGVQLDVRVVGCK</sequence>
<dbReference type="EnsemblMetazoa" id="AMIN014305-RA">
    <property type="protein sequence ID" value="AMIN014305-PA"/>
    <property type="gene ID" value="AMIN014305"/>
</dbReference>
<name>A0A182WNM0_9DIPT</name>
<protein>
    <submittedName>
        <fullName evidence="1">Uncharacterized protein</fullName>
    </submittedName>
</protein>
<evidence type="ECO:0000313" key="1">
    <source>
        <dbReference type="EnsemblMetazoa" id="AMIN014305-PA"/>
    </source>
</evidence>
<accession>A0A182WNM0</accession>
<evidence type="ECO:0000313" key="2">
    <source>
        <dbReference type="Proteomes" id="UP000075920"/>
    </source>
</evidence>
<reference evidence="1" key="2">
    <citation type="submission" date="2020-05" db="UniProtKB">
        <authorList>
            <consortium name="EnsemblMetazoa"/>
        </authorList>
    </citation>
    <scope>IDENTIFICATION</scope>
    <source>
        <strain evidence="1">MINIMUS1</strain>
    </source>
</reference>
<organism evidence="1 2">
    <name type="scientific">Anopheles minimus</name>
    <dbReference type="NCBI Taxonomy" id="112268"/>
    <lineage>
        <taxon>Eukaryota</taxon>
        <taxon>Metazoa</taxon>
        <taxon>Ecdysozoa</taxon>
        <taxon>Arthropoda</taxon>
        <taxon>Hexapoda</taxon>
        <taxon>Insecta</taxon>
        <taxon>Pterygota</taxon>
        <taxon>Neoptera</taxon>
        <taxon>Endopterygota</taxon>
        <taxon>Diptera</taxon>
        <taxon>Nematocera</taxon>
        <taxon>Culicoidea</taxon>
        <taxon>Culicidae</taxon>
        <taxon>Anophelinae</taxon>
        <taxon>Anopheles</taxon>
    </lineage>
</organism>
<dbReference type="AlphaFoldDB" id="A0A182WNM0"/>
<proteinExistence type="predicted"/>
<dbReference type="VEuPathDB" id="VectorBase:AMIN014305"/>
<keyword evidence="2" id="KW-1185">Reference proteome</keyword>
<dbReference type="Proteomes" id="UP000075920">
    <property type="component" value="Unassembled WGS sequence"/>
</dbReference>
<reference evidence="2" key="1">
    <citation type="submission" date="2013-03" db="EMBL/GenBank/DDBJ databases">
        <title>The Genome Sequence of Anopheles minimus MINIMUS1.</title>
        <authorList>
            <consortium name="The Broad Institute Genomics Platform"/>
            <person name="Neafsey D.E."/>
            <person name="Walton C."/>
            <person name="Walker B."/>
            <person name="Young S.K."/>
            <person name="Zeng Q."/>
            <person name="Gargeya S."/>
            <person name="Fitzgerald M."/>
            <person name="Haas B."/>
            <person name="Abouelleil A."/>
            <person name="Allen A.W."/>
            <person name="Alvarado L."/>
            <person name="Arachchi H.M."/>
            <person name="Berlin A.M."/>
            <person name="Chapman S.B."/>
            <person name="Gainer-Dewar J."/>
            <person name="Goldberg J."/>
            <person name="Griggs A."/>
            <person name="Gujja S."/>
            <person name="Hansen M."/>
            <person name="Howarth C."/>
            <person name="Imamovic A."/>
            <person name="Ireland A."/>
            <person name="Larimer J."/>
            <person name="McCowan C."/>
            <person name="Murphy C."/>
            <person name="Pearson M."/>
            <person name="Poon T.W."/>
            <person name="Priest M."/>
            <person name="Roberts A."/>
            <person name="Saif S."/>
            <person name="Shea T."/>
            <person name="Sisk P."/>
            <person name="Sykes S."/>
            <person name="Wortman J."/>
            <person name="Nusbaum C."/>
            <person name="Birren B."/>
        </authorList>
    </citation>
    <scope>NUCLEOTIDE SEQUENCE [LARGE SCALE GENOMIC DNA]</scope>
    <source>
        <strain evidence="2">MINIMUS1</strain>
    </source>
</reference>